<keyword evidence="5 7" id="KW-0472">Membrane</keyword>
<name>A0ABT1HP87_STRSD</name>
<dbReference type="PANTHER" id="PTHR30572">
    <property type="entry name" value="MEMBRANE COMPONENT OF TRANSPORTER-RELATED"/>
    <property type="match status" value="1"/>
</dbReference>
<keyword evidence="3 7" id="KW-0812">Transmembrane</keyword>
<accession>A0ABT1HP87</accession>
<feature type="transmembrane region" description="Helical" evidence="7">
    <location>
        <begin position="435"/>
        <end position="455"/>
    </location>
</feature>
<dbReference type="PANTHER" id="PTHR30572:SF4">
    <property type="entry name" value="ABC TRANSPORTER PERMEASE YTRF"/>
    <property type="match status" value="1"/>
</dbReference>
<evidence type="ECO:0000313" key="9">
    <source>
        <dbReference type="EMBL" id="MCP2257317.1"/>
    </source>
</evidence>
<protein>
    <submittedName>
        <fullName evidence="9">ABC transport system permease protein</fullName>
    </submittedName>
</protein>
<keyword evidence="2" id="KW-1003">Cell membrane</keyword>
<feature type="transmembrane region" description="Helical" evidence="7">
    <location>
        <begin position="303"/>
        <end position="324"/>
    </location>
</feature>
<evidence type="ECO:0000313" key="10">
    <source>
        <dbReference type="Proteomes" id="UP001205311"/>
    </source>
</evidence>
<comment type="caution">
    <text evidence="9">The sequence shown here is derived from an EMBL/GenBank/DDBJ whole genome shotgun (WGS) entry which is preliminary data.</text>
</comment>
<feature type="transmembrane region" description="Helical" evidence="7">
    <location>
        <begin position="493"/>
        <end position="518"/>
    </location>
</feature>
<dbReference type="Proteomes" id="UP001205311">
    <property type="component" value="Unassembled WGS sequence"/>
</dbReference>
<feature type="transmembrane region" description="Helical" evidence="7">
    <location>
        <begin position="805"/>
        <end position="825"/>
    </location>
</feature>
<feature type="domain" description="ABC3 transporter permease C-terminal" evidence="8">
    <location>
        <begin position="721"/>
        <end position="835"/>
    </location>
</feature>
<sequence>MNLFTLLRVVLGEVRRRPGRALLPGVALVVGVACLTASLALGDAMRRATSDGQARVPAAVGLVVEPDRGADTSGAAGTPPTLDPLEPKLAAVPGVARVVPARKGEVDLLVGPDGRAVDDRAALDVEVADAALRRVPIAEGRSPAADGEVAVDRVTAHYRGLRPGSTLPVADAQGRRTEVVVSGITVRGGVGRTQLVGGPALAARLSPKVTTTELGLVLAPGADPVAVRAAATSVVGAGVNVVPAEQAWSNDAPQNLTGLLLFSVLALATAVFVAAATFRAVYLQRQRQTALLRCLGSDRGPLVVANLVEAVLTGAFSGLVGALLGGPTAWLLARVLDASGASALLGAVELSPSLMPSGSSILLGVAVAAVLSVVAALRPALGASLVPPLVALRTAEEAPPERALSRGRHVLGWTAAGVALVLAALTLVNRGSSMAPFAALFSAIAAVVALFMAFGPVTVPWISRVFGSAAARLGGTTWRLAALEVRRVPHRAAAVALPLVLASALVTFGLTTMGGFAASGAEEARQPRADVVVQDVGERSLSAEAVRAAAQGEGVASTMTLHRTTGTVPSGQSQSPTQVAVAAADPVATRDVLTRLGLPNDVVARFGDGAALTNPAIASQLGLQPGQEFTVDGLPGGPRKLRFAGTYPYSLMRPTVLLAGTDVGTPDTVLVALRPGADQAAYQASVRRALTAQPTVLVETKKDLTTRGAEKNEILSSLFAVLLGLSVAVAVTGIGTALTISVQERRKELALRRALGVHRRGMRLGLVAEAVILALVGVLGGGLLGVAYSWLLLYGSGIDATPTSPLWTLGIGAVAVVVLAALSALGPARTAGRIAPAAGLASG</sequence>
<feature type="transmembrane region" description="Helical" evidence="7">
    <location>
        <begin position="259"/>
        <end position="282"/>
    </location>
</feature>
<feature type="transmembrane region" description="Helical" evidence="7">
    <location>
        <begin position="360"/>
        <end position="381"/>
    </location>
</feature>
<evidence type="ECO:0000256" key="4">
    <source>
        <dbReference type="ARBA" id="ARBA00022989"/>
    </source>
</evidence>
<feature type="transmembrane region" description="Helical" evidence="7">
    <location>
        <begin position="718"/>
        <end position="743"/>
    </location>
</feature>
<dbReference type="EMBL" id="JAMTCP010000003">
    <property type="protein sequence ID" value="MCP2257317.1"/>
    <property type="molecule type" value="Genomic_DNA"/>
</dbReference>
<proteinExistence type="inferred from homology"/>
<dbReference type="RefSeq" id="WP_253668274.1">
    <property type="nucleotide sequence ID" value="NZ_JAMTCP010000003.1"/>
</dbReference>
<feature type="transmembrane region" description="Helical" evidence="7">
    <location>
        <begin position="21"/>
        <end position="41"/>
    </location>
</feature>
<evidence type="ECO:0000256" key="6">
    <source>
        <dbReference type="ARBA" id="ARBA00038076"/>
    </source>
</evidence>
<evidence type="ECO:0000256" key="1">
    <source>
        <dbReference type="ARBA" id="ARBA00004651"/>
    </source>
</evidence>
<dbReference type="InterPro" id="IPR003838">
    <property type="entry name" value="ABC3_permease_C"/>
</dbReference>
<comment type="similarity">
    <text evidence="6">Belongs to the ABC-4 integral membrane protein family.</text>
</comment>
<evidence type="ECO:0000256" key="7">
    <source>
        <dbReference type="SAM" id="Phobius"/>
    </source>
</evidence>
<evidence type="ECO:0000256" key="3">
    <source>
        <dbReference type="ARBA" id="ARBA00022692"/>
    </source>
</evidence>
<evidence type="ECO:0000256" key="2">
    <source>
        <dbReference type="ARBA" id="ARBA00022475"/>
    </source>
</evidence>
<dbReference type="InterPro" id="IPR050250">
    <property type="entry name" value="Macrolide_Exporter_MacB"/>
</dbReference>
<organism evidence="9 10">
    <name type="scientific">Streptoalloteichus tenebrarius (strain ATCC 17920 / DSM 40477 / JCM 4838 / CBS 697.72 / NBRC 16177 / NCIMB 11028 / NRRL B-12390 / A12253. 1 / ISP 5477)</name>
    <name type="common">Streptomyces tenebrarius</name>
    <dbReference type="NCBI Taxonomy" id="1933"/>
    <lineage>
        <taxon>Bacteria</taxon>
        <taxon>Bacillati</taxon>
        <taxon>Actinomycetota</taxon>
        <taxon>Actinomycetes</taxon>
        <taxon>Pseudonocardiales</taxon>
        <taxon>Pseudonocardiaceae</taxon>
        <taxon>Streptoalloteichus</taxon>
    </lineage>
</organism>
<keyword evidence="4 7" id="KW-1133">Transmembrane helix</keyword>
<feature type="domain" description="ABC3 transporter permease C-terminal" evidence="8">
    <location>
        <begin position="261"/>
        <end position="380"/>
    </location>
</feature>
<feature type="transmembrane region" description="Helical" evidence="7">
    <location>
        <begin position="764"/>
        <end position="793"/>
    </location>
</feature>
<evidence type="ECO:0000259" key="8">
    <source>
        <dbReference type="Pfam" id="PF02687"/>
    </source>
</evidence>
<gene>
    <name evidence="9" type="ORF">LX15_001002</name>
</gene>
<reference evidence="9 10" key="1">
    <citation type="submission" date="2022-06" db="EMBL/GenBank/DDBJ databases">
        <title>Genomic Encyclopedia of Archaeal and Bacterial Type Strains, Phase II (KMG-II): from individual species to whole genera.</title>
        <authorList>
            <person name="Goeker M."/>
        </authorList>
    </citation>
    <scope>NUCLEOTIDE SEQUENCE [LARGE SCALE GENOMIC DNA]</scope>
    <source>
        <strain evidence="9 10">DSM 40477</strain>
    </source>
</reference>
<keyword evidence="10" id="KW-1185">Reference proteome</keyword>
<evidence type="ECO:0000256" key="5">
    <source>
        <dbReference type="ARBA" id="ARBA00023136"/>
    </source>
</evidence>
<dbReference type="Pfam" id="PF02687">
    <property type="entry name" value="FtsX"/>
    <property type="match status" value="2"/>
</dbReference>
<feature type="transmembrane region" description="Helical" evidence="7">
    <location>
        <begin position="410"/>
        <end position="428"/>
    </location>
</feature>
<comment type="subcellular location">
    <subcellularLocation>
        <location evidence="1">Cell membrane</location>
        <topology evidence="1">Multi-pass membrane protein</topology>
    </subcellularLocation>
</comment>